<dbReference type="AlphaFoldDB" id="A0A1C7N769"/>
<evidence type="ECO:0000313" key="3">
    <source>
        <dbReference type="Proteomes" id="UP000093000"/>
    </source>
</evidence>
<feature type="chain" id="PRO_5008889514" description="Fungal-type protein kinase domain-containing protein" evidence="1">
    <location>
        <begin position="18"/>
        <end position="527"/>
    </location>
</feature>
<keyword evidence="1" id="KW-0732">Signal</keyword>
<dbReference type="InParanoid" id="A0A1C7N769"/>
<evidence type="ECO:0000313" key="2">
    <source>
        <dbReference type="EMBL" id="OBZ84466.1"/>
    </source>
</evidence>
<organism evidence="2 3">
    <name type="scientific">Choanephora cucurbitarum</name>
    <dbReference type="NCBI Taxonomy" id="101091"/>
    <lineage>
        <taxon>Eukaryota</taxon>
        <taxon>Fungi</taxon>
        <taxon>Fungi incertae sedis</taxon>
        <taxon>Mucoromycota</taxon>
        <taxon>Mucoromycotina</taxon>
        <taxon>Mucoromycetes</taxon>
        <taxon>Mucorales</taxon>
        <taxon>Mucorineae</taxon>
        <taxon>Choanephoraceae</taxon>
        <taxon>Choanephoroideae</taxon>
        <taxon>Choanephora</taxon>
    </lineage>
</organism>
<feature type="signal peptide" evidence="1">
    <location>
        <begin position="1"/>
        <end position="17"/>
    </location>
</feature>
<accession>A0A1C7N769</accession>
<reference evidence="2 3" key="1">
    <citation type="submission" date="2016-03" db="EMBL/GenBank/DDBJ databases">
        <title>Choanephora cucurbitarum.</title>
        <authorList>
            <person name="Min B."/>
            <person name="Park H."/>
            <person name="Park J.-H."/>
            <person name="Shin H.-D."/>
            <person name="Choi I.-G."/>
        </authorList>
    </citation>
    <scope>NUCLEOTIDE SEQUENCE [LARGE SCALE GENOMIC DNA]</scope>
    <source>
        <strain evidence="2 3">KUS-F28377</strain>
    </source>
</reference>
<sequence>MVILNLFLFSLMDRSDSPSTNTPPRKKQRILAADVQWCVDNRTTLTLKSFAERFSLLNKQYAVSRYTSIIHTCHLKADQERLQSELNLWKESADYKLYWIERTRKKTHLDTSAGCTDYVHEGVKEATQALFVSSSTSTDTTAAQKLTSSHDSISTVFEETEESLDLVDSEQPIISELEEPVSFLTDTTDESFNPTNAPSNYGELLKQRQYILTLDELNGTSLADQKPIYYMDNDLSLDERLLLSSICYIEHCPLNLLPQPCIFSDQTYIEIRKWRRASLTRMLKTDYFPTQTVPNDPPTEDDIFQRNLCMFLLNLTETLDRVPLYEQSEIDFTVQNVSILLRFVFNAKSNLSIAWYNRRRLKLFLNRERSSETNETKDERHTRLDFLIHHDKQELGCGEIKVGHSNKKLLDEDRARLGERMKKQLHYRIKKAKSTYEFFTFGLFIFGDTIELYRSTFSIKTGYKFVLVCNIVLPTLTKTYTSIEESLEILFSFKDSIVETLPKASACEEPYIYPSYASHLKPTISFV</sequence>
<gene>
    <name evidence="2" type="ORF">A0J61_07491</name>
</gene>
<evidence type="ECO:0000256" key="1">
    <source>
        <dbReference type="SAM" id="SignalP"/>
    </source>
</evidence>
<dbReference type="EMBL" id="LUGH01000507">
    <property type="protein sequence ID" value="OBZ84466.1"/>
    <property type="molecule type" value="Genomic_DNA"/>
</dbReference>
<evidence type="ECO:0008006" key="4">
    <source>
        <dbReference type="Google" id="ProtNLM"/>
    </source>
</evidence>
<keyword evidence="3" id="KW-1185">Reference proteome</keyword>
<proteinExistence type="predicted"/>
<name>A0A1C7N769_9FUNG</name>
<protein>
    <recommendedName>
        <fullName evidence="4">Fungal-type protein kinase domain-containing protein</fullName>
    </recommendedName>
</protein>
<comment type="caution">
    <text evidence="2">The sequence shown here is derived from an EMBL/GenBank/DDBJ whole genome shotgun (WGS) entry which is preliminary data.</text>
</comment>
<dbReference type="Proteomes" id="UP000093000">
    <property type="component" value="Unassembled WGS sequence"/>
</dbReference>
<dbReference type="OrthoDB" id="2276048at2759"/>